<evidence type="ECO:0000256" key="3">
    <source>
        <dbReference type="ARBA" id="ARBA00022806"/>
    </source>
</evidence>
<dbReference type="SUPFAM" id="SSF51294">
    <property type="entry name" value="Hedgehog/intein (Hint) domain"/>
    <property type="match status" value="2"/>
</dbReference>
<reference evidence="10" key="1">
    <citation type="submission" date="2020-04" db="EMBL/GenBank/DDBJ databases">
        <authorList>
            <person name="Chiriac C."/>
            <person name="Salcher M."/>
            <person name="Ghai R."/>
            <person name="Kavagutti S V."/>
        </authorList>
    </citation>
    <scope>NUCLEOTIDE SEQUENCE</scope>
</reference>
<dbReference type="SMART" id="SM00306">
    <property type="entry name" value="HintN"/>
    <property type="match status" value="1"/>
</dbReference>
<evidence type="ECO:0000256" key="7">
    <source>
        <dbReference type="ARBA" id="ARBA00044940"/>
    </source>
</evidence>
<dbReference type="InterPro" id="IPR003587">
    <property type="entry name" value="Hint_dom_N"/>
</dbReference>
<organism evidence="10">
    <name type="scientific">uncultured Caudovirales phage</name>
    <dbReference type="NCBI Taxonomy" id="2100421"/>
    <lineage>
        <taxon>Viruses</taxon>
        <taxon>Duplodnaviria</taxon>
        <taxon>Heunggongvirae</taxon>
        <taxon>Uroviricota</taxon>
        <taxon>Caudoviricetes</taxon>
        <taxon>Peduoviridae</taxon>
        <taxon>Maltschvirus</taxon>
        <taxon>Maltschvirus maltsch</taxon>
    </lineage>
</organism>
<keyword evidence="3" id="KW-0378">Hydrolase</keyword>
<evidence type="ECO:0000256" key="5">
    <source>
        <dbReference type="ARBA" id="ARBA00023125"/>
    </source>
</evidence>
<evidence type="ECO:0000256" key="4">
    <source>
        <dbReference type="ARBA" id="ARBA00022840"/>
    </source>
</evidence>
<dbReference type="SUPFAM" id="SSF52540">
    <property type="entry name" value="P-loop containing nucleoside triphosphate hydrolases"/>
    <property type="match status" value="1"/>
</dbReference>
<dbReference type="InterPro" id="IPR007694">
    <property type="entry name" value="DNA_helicase_DnaB-like_C"/>
</dbReference>
<gene>
    <name evidence="10" type="ORF">UFOVP787_41</name>
</gene>
<dbReference type="Pfam" id="PF03796">
    <property type="entry name" value="DnaB_C"/>
    <property type="match status" value="1"/>
</dbReference>
<evidence type="ECO:0000313" key="10">
    <source>
        <dbReference type="EMBL" id="CAB4162432.1"/>
    </source>
</evidence>
<keyword evidence="6" id="KW-0413">Isomerase</keyword>
<evidence type="ECO:0000256" key="8">
    <source>
        <dbReference type="ARBA" id="ARBA00045002"/>
    </source>
</evidence>
<dbReference type="CDD" id="cd00081">
    <property type="entry name" value="Hint"/>
    <property type="match status" value="2"/>
</dbReference>
<comment type="function">
    <text evidence="7">The intein is an endonuclease.</text>
</comment>
<dbReference type="InterPro" id="IPR006141">
    <property type="entry name" value="Intein_N"/>
</dbReference>
<evidence type="ECO:0000259" key="9">
    <source>
        <dbReference type="SMART" id="SM00306"/>
    </source>
</evidence>
<evidence type="ECO:0000256" key="2">
    <source>
        <dbReference type="ARBA" id="ARBA00022741"/>
    </source>
</evidence>
<dbReference type="InterPro" id="IPR036844">
    <property type="entry name" value="Hint_dom_sf"/>
</dbReference>
<sequence length="392" mass="44125">MVNPSNIIYMEYNMNTNWIEKNISIGEIQELLNDYEVEIDSPDGWVGVNFFIDKGEWDEYVLKTENGFEVKCNEDHLFKTHLGWVSAKNMTNPDSLLIVNTVNGESIATVTKTGNKIPIVDINVNHENHRYYTNGVESHNTGVGKSLFMCHCAAANLNAGLNVLYITLEMAEERIAERIDANLLDIPLDELGVIPQTSYENKMNRLKAKTKGKLIIKEYPTASAGSANFRHLLNELKIKKNFQPDIIYIDYLNICMSSRIRQTASVNSYTLVKAIAEELRGLAVEFDVPVVSATQTTRSGYCLDLETTVITQSGKKTISDIVVGDEVFSNIGWNTVKTVFPTVKKKMYRITTESGKEIICSEDHLFPTEDGEKNIKSGLCLEDKLFINKNEV</sequence>
<evidence type="ECO:0000256" key="6">
    <source>
        <dbReference type="ARBA" id="ARBA00023235"/>
    </source>
</evidence>
<dbReference type="GO" id="GO:0003678">
    <property type="term" value="F:DNA helicase activity"/>
    <property type="evidence" value="ECO:0007669"/>
    <property type="project" value="InterPro"/>
</dbReference>
<dbReference type="Gene3D" id="2.170.16.10">
    <property type="entry name" value="Hedgehog/Intein (Hint) domain"/>
    <property type="match status" value="2"/>
</dbReference>
<accession>A0A6J5NUF0</accession>
<keyword evidence="5" id="KW-0238">DNA-binding</keyword>
<name>A0A6J5NUF0_9CAUD</name>
<dbReference type="GO" id="GO:0016539">
    <property type="term" value="P:intein-mediated protein splicing"/>
    <property type="evidence" value="ECO:0007669"/>
    <property type="project" value="InterPro"/>
</dbReference>
<dbReference type="GO" id="GO:0006260">
    <property type="term" value="P:DNA replication"/>
    <property type="evidence" value="ECO:0007669"/>
    <property type="project" value="UniProtKB-KW"/>
</dbReference>
<dbReference type="PANTHER" id="PTHR30153:SF2">
    <property type="entry name" value="REPLICATIVE DNA HELICASE"/>
    <property type="match status" value="1"/>
</dbReference>
<keyword evidence="4" id="KW-0067">ATP-binding</keyword>
<keyword evidence="1" id="KW-0235">DNA replication</keyword>
<keyword evidence="3" id="KW-0347">Helicase</keyword>
<keyword evidence="2" id="KW-0547">Nucleotide-binding</keyword>
<dbReference type="EMBL" id="LR796734">
    <property type="protein sequence ID" value="CAB4162432.1"/>
    <property type="molecule type" value="Genomic_DNA"/>
</dbReference>
<dbReference type="Gene3D" id="3.40.50.300">
    <property type="entry name" value="P-loop containing nucleotide triphosphate hydrolases"/>
    <property type="match status" value="1"/>
</dbReference>
<dbReference type="PANTHER" id="PTHR30153">
    <property type="entry name" value="REPLICATIVE DNA HELICASE DNAB"/>
    <property type="match status" value="1"/>
</dbReference>
<protein>
    <recommendedName>
        <fullName evidence="8">DNA 5'-3' helicase DnaB</fullName>
    </recommendedName>
</protein>
<evidence type="ECO:0000256" key="1">
    <source>
        <dbReference type="ARBA" id="ARBA00022705"/>
    </source>
</evidence>
<dbReference type="PROSITE" id="PS50817">
    <property type="entry name" value="INTEIN_N_TER"/>
    <property type="match status" value="1"/>
</dbReference>
<dbReference type="NCBIfam" id="TIGR01445">
    <property type="entry name" value="intein_Nterm"/>
    <property type="match status" value="1"/>
</dbReference>
<dbReference type="SMR" id="A0A6J5NUF0"/>
<proteinExistence type="predicted"/>
<dbReference type="GO" id="GO:0005524">
    <property type="term" value="F:ATP binding"/>
    <property type="evidence" value="ECO:0007669"/>
    <property type="project" value="UniProtKB-KW"/>
</dbReference>
<dbReference type="GO" id="GO:0003677">
    <property type="term" value="F:DNA binding"/>
    <property type="evidence" value="ECO:0007669"/>
    <property type="project" value="UniProtKB-KW"/>
</dbReference>
<feature type="domain" description="Hint" evidence="9">
    <location>
        <begin position="300"/>
        <end position="388"/>
    </location>
</feature>
<dbReference type="InterPro" id="IPR027417">
    <property type="entry name" value="P-loop_NTPase"/>
</dbReference>